<evidence type="ECO:0000313" key="1">
    <source>
        <dbReference type="EMBL" id="AVX36637.1"/>
    </source>
</evidence>
<protein>
    <submittedName>
        <fullName evidence="1">Uncharacterized protein</fullName>
    </submittedName>
</protein>
<gene>
    <name evidence="1" type="ORF">DA391_02525</name>
</gene>
<name>A0ABM6UP88_9GAMM</name>
<evidence type="ECO:0000313" key="2">
    <source>
        <dbReference type="Proteomes" id="UP000240908"/>
    </source>
</evidence>
<keyword evidence="2" id="KW-1185">Reference proteome</keyword>
<accession>A0ABM6UP88</accession>
<organism evidence="1 2">
    <name type="scientific">Yersinia massiliensis</name>
    <dbReference type="NCBI Taxonomy" id="419257"/>
    <lineage>
        <taxon>Bacteria</taxon>
        <taxon>Pseudomonadati</taxon>
        <taxon>Pseudomonadota</taxon>
        <taxon>Gammaproteobacteria</taxon>
        <taxon>Enterobacterales</taxon>
        <taxon>Yersiniaceae</taxon>
        <taxon>Yersinia</taxon>
    </lineage>
</organism>
<dbReference type="Proteomes" id="UP000240908">
    <property type="component" value="Chromosome"/>
</dbReference>
<sequence length="62" mass="6872">MQVHEMRPAKRAGVAGIALRAKGFDTLIYRSWAGRGAAFYWIGSQCVCMGARVWRASGGVWR</sequence>
<proteinExistence type="predicted"/>
<dbReference type="EMBL" id="CP028487">
    <property type="protein sequence ID" value="AVX36637.1"/>
    <property type="molecule type" value="Genomic_DNA"/>
</dbReference>
<reference evidence="2" key="1">
    <citation type="journal article" date="2018" name="Genome Announc.">
        <title>First complete genome sequence of Yersinia massiliensis.</title>
        <authorList>
            <person name="Thomas M.C."/>
            <person name="Arling V."/>
            <person name="Goji N."/>
            <person name="Janzen T.W."/>
            <person name="Duceppe M.-O."/>
            <person name="Mathews A."/>
            <person name="Carrillo C."/>
            <person name="Amoako K."/>
        </authorList>
    </citation>
    <scope>NUCLEOTIDE SEQUENCE [LARGE SCALE GENOMIC DNA]</scope>
    <source>
        <strain evidence="2">GTA</strain>
    </source>
</reference>